<dbReference type="AlphaFoldDB" id="A0A1T5M4Z2"/>
<dbReference type="OrthoDB" id="1697482at2"/>
<accession>A0A1T5M4Z2</accession>
<evidence type="ECO:0000313" key="2">
    <source>
        <dbReference type="Proteomes" id="UP000190285"/>
    </source>
</evidence>
<dbReference type="SUPFAM" id="SSF69279">
    <property type="entry name" value="Phage tail proteins"/>
    <property type="match status" value="1"/>
</dbReference>
<proteinExistence type="predicted"/>
<dbReference type="Proteomes" id="UP000190285">
    <property type="component" value="Unassembled WGS sequence"/>
</dbReference>
<dbReference type="Pfam" id="PF09393">
    <property type="entry name" value="DUF2001"/>
    <property type="match status" value="1"/>
</dbReference>
<dbReference type="RefSeq" id="WP_079493742.1">
    <property type="nucleotide sequence ID" value="NZ_FUZT01000010.1"/>
</dbReference>
<organism evidence="1 2">
    <name type="scientific">Maledivibacter halophilus</name>
    <dbReference type="NCBI Taxonomy" id="36842"/>
    <lineage>
        <taxon>Bacteria</taxon>
        <taxon>Bacillati</taxon>
        <taxon>Bacillota</taxon>
        <taxon>Clostridia</taxon>
        <taxon>Peptostreptococcales</taxon>
        <taxon>Caminicellaceae</taxon>
        <taxon>Maledivibacter</taxon>
    </lineage>
</organism>
<dbReference type="InterPro" id="IPR018989">
    <property type="entry name" value="DUF2001"/>
</dbReference>
<keyword evidence="2" id="KW-1185">Reference proteome</keyword>
<evidence type="ECO:0000313" key="1">
    <source>
        <dbReference type="EMBL" id="SKC82929.1"/>
    </source>
</evidence>
<protein>
    <submittedName>
        <fullName evidence="1">Phage tail tube protein</fullName>
    </submittedName>
</protein>
<sequence length="148" mass="16542">MVNKISGNRVVNGTWGEIWLDGDKISELTGLEAKITLKKEDVNMCGVLAKDTKVTGWEGKGTLKIHKVNSRMMIKLGESIKKGKDVRFTVLAKLADPDTVDAQAERIVLKDVSFDDLTLMNFETKALGKVECPFTFTDYDFMDLIQPE</sequence>
<dbReference type="Gene3D" id="2.30.110.40">
    <property type="entry name" value="Phage tail tube protein"/>
    <property type="match status" value="1"/>
</dbReference>
<name>A0A1T5M4Z2_9FIRM</name>
<dbReference type="EMBL" id="FUZT01000010">
    <property type="protein sequence ID" value="SKC82929.1"/>
    <property type="molecule type" value="Genomic_DNA"/>
</dbReference>
<gene>
    <name evidence="1" type="ORF">SAMN02194393_03780</name>
</gene>
<dbReference type="InterPro" id="IPR038628">
    <property type="entry name" value="XkdM-like_sf"/>
</dbReference>
<dbReference type="STRING" id="36842.SAMN02194393_03780"/>
<reference evidence="1 2" key="1">
    <citation type="submission" date="2017-02" db="EMBL/GenBank/DDBJ databases">
        <authorList>
            <person name="Peterson S.W."/>
        </authorList>
    </citation>
    <scope>NUCLEOTIDE SEQUENCE [LARGE SCALE GENOMIC DNA]</scope>
    <source>
        <strain evidence="1 2">M1</strain>
    </source>
</reference>